<dbReference type="PANTHER" id="PTHR30481:SF4">
    <property type="entry name" value="SITE-SPECIFIC DNA-METHYLTRANSFERASE (ADENINE-SPECIFIC)"/>
    <property type="match status" value="1"/>
</dbReference>
<protein>
    <submittedName>
        <fullName evidence="4">DNA adenine methylase</fullName>
    </submittedName>
</protein>
<dbReference type="GO" id="GO:0006298">
    <property type="term" value="P:mismatch repair"/>
    <property type="evidence" value="ECO:0007669"/>
    <property type="project" value="TreeGrafter"/>
</dbReference>
<dbReference type="EMBL" id="FONX01000006">
    <property type="protein sequence ID" value="SFE88069.1"/>
    <property type="molecule type" value="Genomic_DNA"/>
</dbReference>
<dbReference type="SUPFAM" id="SSF53335">
    <property type="entry name" value="S-adenosyl-L-methionine-dependent methyltransferases"/>
    <property type="match status" value="1"/>
</dbReference>
<keyword evidence="1 4" id="KW-0489">Methyltransferase</keyword>
<dbReference type="InterPro" id="IPR012263">
    <property type="entry name" value="M_m6A_EcoRV"/>
</dbReference>
<dbReference type="Pfam" id="PF02086">
    <property type="entry name" value="MethyltransfD12"/>
    <property type="match status" value="1"/>
</dbReference>
<reference evidence="5" key="1">
    <citation type="submission" date="2016-10" db="EMBL/GenBank/DDBJ databases">
        <authorList>
            <person name="Varghese N."/>
            <person name="Submissions S."/>
        </authorList>
    </citation>
    <scope>NUCLEOTIDE SEQUENCE [LARGE SCALE GENOMIC DNA]</scope>
    <source>
        <strain evidence="5">DSM 27981</strain>
    </source>
</reference>
<proteinExistence type="predicted"/>
<dbReference type="GO" id="GO:1904047">
    <property type="term" value="F:S-adenosyl-L-methionine binding"/>
    <property type="evidence" value="ECO:0007669"/>
    <property type="project" value="TreeGrafter"/>
</dbReference>
<sequence>MNTITRPALRYHGGKFRLAPWIMQFFPTHHRYVEPFGGAAGVLLRKPRCHAEIYNDLDSDITNFFRVVRNPAQRAQLIEACQLTPYGREEWELAYEHCDEPIERARRTAVRAAMGFGSAGATKGKTGFRIDTARAWSTAMHDWTGYPPNLAAIGERMTGVLIENRPAIDVMRQHDAPTTLHFVDPPYLHETRVMRGASSCYRHELTATEHAELLEQLCDLQGMVVLSGYPSDLYQHHLAGWTQHTTKSRISAGRGTVVRTESAWLNPACAAALTHAADGLFAEAAA</sequence>
<evidence type="ECO:0000313" key="4">
    <source>
        <dbReference type="EMBL" id="SFE88069.1"/>
    </source>
</evidence>
<dbReference type="Proteomes" id="UP000199119">
    <property type="component" value="Unassembled WGS sequence"/>
</dbReference>
<keyword evidence="5" id="KW-1185">Reference proteome</keyword>
<dbReference type="PIRSF" id="PIRSF000398">
    <property type="entry name" value="M_m6A_EcoRV"/>
    <property type="match status" value="1"/>
</dbReference>
<dbReference type="InterPro" id="IPR029063">
    <property type="entry name" value="SAM-dependent_MTases_sf"/>
</dbReference>
<evidence type="ECO:0000256" key="1">
    <source>
        <dbReference type="ARBA" id="ARBA00022603"/>
    </source>
</evidence>
<evidence type="ECO:0000256" key="2">
    <source>
        <dbReference type="ARBA" id="ARBA00022679"/>
    </source>
</evidence>
<dbReference type="AlphaFoldDB" id="A0A1I2E625"/>
<name>A0A1I2E625_9BURK</name>
<dbReference type="OrthoDB" id="9805629at2"/>
<dbReference type="PRINTS" id="PR00505">
    <property type="entry name" value="D12N6MTFRASE"/>
</dbReference>
<dbReference type="InterPro" id="IPR012327">
    <property type="entry name" value="MeTrfase_D12"/>
</dbReference>
<keyword evidence="3" id="KW-0949">S-adenosyl-L-methionine</keyword>
<dbReference type="GO" id="GO:0032259">
    <property type="term" value="P:methylation"/>
    <property type="evidence" value="ECO:0007669"/>
    <property type="project" value="UniProtKB-KW"/>
</dbReference>
<gene>
    <name evidence="4" type="ORF">SAMN04489711_106240</name>
</gene>
<organism evidence="4 5">
    <name type="scientific">Paracidovorax wautersii</name>
    <dbReference type="NCBI Taxonomy" id="1177982"/>
    <lineage>
        <taxon>Bacteria</taxon>
        <taxon>Pseudomonadati</taxon>
        <taxon>Pseudomonadota</taxon>
        <taxon>Betaproteobacteria</taxon>
        <taxon>Burkholderiales</taxon>
        <taxon>Comamonadaceae</taxon>
        <taxon>Paracidovorax</taxon>
    </lineage>
</organism>
<dbReference type="Gene3D" id="3.40.50.150">
    <property type="entry name" value="Vaccinia Virus protein VP39"/>
    <property type="match status" value="2"/>
</dbReference>
<evidence type="ECO:0000256" key="3">
    <source>
        <dbReference type="ARBA" id="ARBA00022691"/>
    </source>
</evidence>
<dbReference type="GO" id="GO:0043565">
    <property type="term" value="F:sequence-specific DNA binding"/>
    <property type="evidence" value="ECO:0007669"/>
    <property type="project" value="TreeGrafter"/>
</dbReference>
<dbReference type="STRING" id="1177982.SAMN04489711_106240"/>
<dbReference type="PANTHER" id="PTHR30481">
    <property type="entry name" value="DNA ADENINE METHYLASE"/>
    <property type="match status" value="1"/>
</dbReference>
<dbReference type="GO" id="GO:0009007">
    <property type="term" value="F:site-specific DNA-methyltransferase (adenine-specific) activity"/>
    <property type="evidence" value="ECO:0007669"/>
    <property type="project" value="UniProtKB-EC"/>
</dbReference>
<dbReference type="GO" id="GO:0009307">
    <property type="term" value="P:DNA restriction-modification system"/>
    <property type="evidence" value="ECO:0007669"/>
    <property type="project" value="InterPro"/>
</dbReference>
<evidence type="ECO:0000313" key="5">
    <source>
        <dbReference type="Proteomes" id="UP000199119"/>
    </source>
</evidence>
<dbReference type="RefSeq" id="WP_092939602.1">
    <property type="nucleotide sequence ID" value="NZ_FONX01000006.1"/>
</dbReference>
<accession>A0A1I2E625</accession>
<keyword evidence="2" id="KW-0808">Transferase</keyword>